<evidence type="ECO:0000256" key="1">
    <source>
        <dbReference type="SAM" id="MobiDB-lite"/>
    </source>
</evidence>
<sequence length="211" mass="23372">STPNLRPSRRPSLPPIPDIPAGYRTPSPLDFCPPLSCPDSPASPASSGPDSPPLPPVNVPYVPKNRAQEIHDILNSGIVPTNDRPFNPHTFKRLPTIPLSREDSFEFIPVVPAHYIVTPPGYVPPPYVPPSPKRPRPKKPFVSSVEPYVSNVRSEIIVRKIPFDFNDPNLPKPNRVDRLVHSVSQMSLRDFSRRAFQKKKAPTPPATPTPS</sequence>
<accession>A0AAF0JCY7</accession>
<keyword evidence="3" id="KW-1185">Reference proteome</keyword>
<dbReference type="EMBL" id="CP119881">
    <property type="protein sequence ID" value="WFD36391.1"/>
    <property type="molecule type" value="Genomic_DNA"/>
</dbReference>
<feature type="region of interest" description="Disordered" evidence="1">
    <location>
        <begin position="190"/>
        <end position="211"/>
    </location>
</feature>
<protein>
    <submittedName>
        <fullName evidence="2">Uncharacterized protein</fullName>
    </submittedName>
</protein>
<evidence type="ECO:0000313" key="2">
    <source>
        <dbReference type="EMBL" id="WFD36391.1"/>
    </source>
</evidence>
<feature type="non-terminal residue" evidence="2">
    <location>
        <position position="1"/>
    </location>
</feature>
<name>A0AAF0JCY7_9BASI</name>
<gene>
    <name evidence="2" type="ORF">MCUN1_003270</name>
</gene>
<dbReference type="Proteomes" id="UP001219933">
    <property type="component" value="Chromosome 5"/>
</dbReference>
<feature type="region of interest" description="Disordered" evidence="1">
    <location>
        <begin position="1"/>
        <end position="61"/>
    </location>
</feature>
<dbReference type="AlphaFoldDB" id="A0AAF0JCY7"/>
<feature type="compositionally biased region" description="Pro residues" evidence="1">
    <location>
        <begin position="202"/>
        <end position="211"/>
    </location>
</feature>
<evidence type="ECO:0000313" key="3">
    <source>
        <dbReference type="Proteomes" id="UP001219933"/>
    </source>
</evidence>
<proteinExistence type="predicted"/>
<reference evidence="2" key="1">
    <citation type="submission" date="2023-03" db="EMBL/GenBank/DDBJ databases">
        <title>Mating type loci evolution in Malassezia.</title>
        <authorList>
            <person name="Coelho M.A."/>
        </authorList>
    </citation>
    <scope>NUCLEOTIDE SEQUENCE</scope>
    <source>
        <strain evidence="2">CBS 11721</strain>
    </source>
</reference>
<feature type="compositionally biased region" description="Low complexity" evidence="1">
    <location>
        <begin position="32"/>
        <end position="49"/>
    </location>
</feature>
<organism evidence="2 3">
    <name type="scientific">Malassezia cuniculi</name>
    <dbReference type="NCBI Taxonomy" id="948313"/>
    <lineage>
        <taxon>Eukaryota</taxon>
        <taxon>Fungi</taxon>
        <taxon>Dikarya</taxon>
        <taxon>Basidiomycota</taxon>
        <taxon>Ustilaginomycotina</taxon>
        <taxon>Malasseziomycetes</taxon>
        <taxon>Malasseziales</taxon>
        <taxon>Malasseziaceae</taxon>
        <taxon>Malassezia</taxon>
    </lineage>
</organism>